<dbReference type="GeneID" id="77945625"/>
<evidence type="ECO:0000313" key="2">
    <source>
        <dbReference type="Proteomes" id="UP000662754"/>
    </source>
</evidence>
<proteinExistence type="predicted"/>
<dbReference type="RefSeq" id="YP_010669455.1">
    <property type="nucleotide sequence ID" value="NC_070960.1"/>
</dbReference>
<keyword evidence="2" id="KW-1185">Reference proteome</keyword>
<evidence type="ECO:0000313" key="1">
    <source>
        <dbReference type="EMBL" id="QPB08470.1"/>
    </source>
</evidence>
<organism evidence="1 2">
    <name type="scientific">Synechococcus phage S-H9-2</name>
    <dbReference type="NCBI Taxonomy" id="2783669"/>
    <lineage>
        <taxon>Viruses</taxon>
        <taxon>Duplodnaviria</taxon>
        <taxon>Heunggongvirae</taxon>
        <taxon>Uroviricota</taxon>
        <taxon>Caudoviricetes</taxon>
        <taxon>Pantevenvirales</taxon>
        <taxon>Kyanoviridae</taxon>
        <taxon>Yushanluvirus</taxon>
        <taxon>Yushanluvirus satich</taxon>
    </lineage>
</organism>
<accession>A0A873WBB7</accession>
<sequence length="84" mass="10056">MSWTPTKEIKMLRQALEKDYLYNTDEIIRMKRRIRDLMRLRRDMKRGYGFGNGGIPLIDMTENSMQKQVNEIKESFDNIDKVAL</sequence>
<dbReference type="EMBL" id="MW147367">
    <property type="protein sequence ID" value="QPB08470.1"/>
    <property type="molecule type" value="Genomic_DNA"/>
</dbReference>
<name>A0A873WBB7_9CAUD</name>
<dbReference type="KEGG" id="vg:77945625"/>
<dbReference type="Proteomes" id="UP000662754">
    <property type="component" value="Segment"/>
</dbReference>
<protein>
    <submittedName>
        <fullName evidence="1">Uncharacterized protein</fullName>
    </submittedName>
</protein>
<reference evidence="1" key="1">
    <citation type="submission" date="2020-10" db="EMBL/GenBank/DDBJ databases">
        <title>The Isolation and Genome Sequence of a Novel Cyanophage S-H9-2 from the Yellow Sea, China.</title>
        <authorList>
            <person name="Jiang T."/>
            <person name="Luo L."/>
        </authorList>
    </citation>
    <scope>NUCLEOTIDE SEQUENCE</scope>
</reference>